<feature type="compositionally biased region" description="Polar residues" evidence="2">
    <location>
        <begin position="25"/>
        <end position="37"/>
    </location>
</feature>
<gene>
    <name evidence="3" type="ORF">PRK78_004155</name>
</gene>
<evidence type="ECO:0000313" key="3">
    <source>
        <dbReference type="EMBL" id="WEW58687.1"/>
    </source>
</evidence>
<evidence type="ECO:0000256" key="1">
    <source>
        <dbReference type="SAM" id="Coils"/>
    </source>
</evidence>
<dbReference type="EMBL" id="CP120628">
    <property type="protein sequence ID" value="WEW58687.1"/>
    <property type="molecule type" value="Genomic_DNA"/>
</dbReference>
<feature type="region of interest" description="Disordered" evidence="2">
    <location>
        <begin position="1"/>
        <end position="39"/>
    </location>
</feature>
<feature type="coiled-coil region" evidence="1">
    <location>
        <begin position="99"/>
        <end position="140"/>
    </location>
</feature>
<protein>
    <submittedName>
        <fullName evidence="3">Uncharacterized protein</fullName>
    </submittedName>
</protein>
<keyword evidence="1" id="KW-0175">Coiled coil</keyword>
<keyword evidence="4" id="KW-1185">Reference proteome</keyword>
<accession>A0AAF0DJE6</accession>
<dbReference type="Proteomes" id="UP001219355">
    <property type="component" value="Chromosome 2"/>
</dbReference>
<dbReference type="AlphaFoldDB" id="A0AAF0DJE6"/>
<organism evidence="3 4">
    <name type="scientific">Emydomyces testavorans</name>
    <dbReference type="NCBI Taxonomy" id="2070801"/>
    <lineage>
        <taxon>Eukaryota</taxon>
        <taxon>Fungi</taxon>
        <taxon>Dikarya</taxon>
        <taxon>Ascomycota</taxon>
        <taxon>Pezizomycotina</taxon>
        <taxon>Eurotiomycetes</taxon>
        <taxon>Eurotiomycetidae</taxon>
        <taxon>Onygenales</taxon>
        <taxon>Nannizziopsiaceae</taxon>
        <taxon>Emydomyces</taxon>
    </lineage>
</organism>
<evidence type="ECO:0000256" key="2">
    <source>
        <dbReference type="SAM" id="MobiDB-lite"/>
    </source>
</evidence>
<evidence type="ECO:0000313" key="4">
    <source>
        <dbReference type="Proteomes" id="UP001219355"/>
    </source>
</evidence>
<reference evidence="3" key="1">
    <citation type="submission" date="2023-03" db="EMBL/GenBank/DDBJ databases">
        <title>Emydomyces testavorans Genome Sequence.</title>
        <authorList>
            <person name="Hoyer L."/>
        </authorList>
    </citation>
    <scope>NUCLEOTIDE SEQUENCE</scope>
    <source>
        <strain evidence="3">16-2883</strain>
    </source>
</reference>
<proteinExistence type="predicted"/>
<sequence length="292" mass="33256">MVGAHRKAHSLNDNAFCGSPRKTPTKQCQTSQSSPISGNEEDIKLQVVFHSMKKVQSYQDLREEAENMLMSGKDDLEEGQLDDSFVFANPRGYSTLERIGDLEQQMQRANNREERREKQLERMAQQLAHHTAEIAILKESSEGFRKIRNRFISTYRRDVRQLEPVEMKTITSGNAAAHNGDVIADASLYKLGIRRDIDIFSDLYGISPERAFKLDVIDDDYSIQLLNARATLKAKGDLNISASTLQNLDLAFKDFAAIFEQTDEKPCDNPISSITQAYIKFWEEHRKALAEH</sequence>
<name>A0AAF0DJE6_9EURO</name>